<organism evidence="3 4">
    <name type="scientific">Allacma fusca</name>
    <dbReference type="NCBI Taxonomy" id="39272"/>
    <lineage>
        <taxon>Eukaryota</taxon>
        <taxon>Metazoa</taxon>
        <taxon>Ecdysozoa</taxon>
        <taxon>Arthropoda</taxon>
        <taxon>Hexapoda</taxon>
        <taxon>Collembola</taxon>
        <taxon>Symphypleona</taxon>
        <taxon>Sminthuridae</taxon>
        <taxon>Allacma</taxon>
    </lineage>
</organism>
<sequence>MTSAEHLQKLKSSKNKGTQNTVNGRLNSRRYFWLVVGYYIASVYLKQVRADADLPHGGTSDTAGSPGPDLFGIPTDDPGDHGGGHGIHITKVDFEGVETPFIIALWIFCASLAKIVSSLLSLSKISIIQPSRRKK</sequence>
<comment type="caution">
    <text evidence="3">The sequence shown here is derived from an EMBL/GenBank/DDBJ whole genome shotgun (WGS) entry which is preliminary data.</text>
</comment>
<evidence type="ECO:0000313" key="4">
    <source>
        <dbReference type="Proteomes" id="UP000708208"/>
    </source>
</evidence>
<gene>
    <name evidence="3" type="ORF">AFUS01_LOCUS32341</name>
</gene>
<proteinExistence type="predicted"/>
<protein>
    <submittedName>
        <fullName evidence="3">Uncharacterized protein</fullName>
    </submittedName>
</protein>
<keyword evidence="2" id="KW-1133">Transmembrane helix</keyword>
<dbReference type="AlphaFoldDB" id="A0A8J2LHC4"/>
<keyword evidence="4" id="KW-1185">Reference proteome</keyword>
<keyword evidence="2" id="KW-0472">Membrane</keyword>
<dbReference type="EMBL" id="CAJVCH010525177">
    <property type="protein sequence ID" value="CAG7822050.1"/>
    <property type="molecule type" value="Genomic_DNA"/>
</dbReference>
<accession>A0A8J2LHC4</accession>
<reference evidence="3" key="1">
    <citation type="submission" date="2021-06" db="EMBL/GenBank/DDBJ databases">
        <authorList>
            <person name="Hodson N. C."/>
            <person name="Mongue J. A."/>
            <person name="Jaron S. K."/>
        </authorList>
    </citation>
    <scope>NUCLEOTIDE SEQUENCE</scope>
</reference>
<feature type="transmembrane region" description="Helical" evidence="2">
    <location>
        <begin position="101"/>
        <end position="125"/>
    </location>
</feature>
<feature type="transmembrane region" description="Helical" evidence="2">
    <location>
        <begin position="31"/>
        <end position="48"/>
    </location>
</feature>
<keyword evidence="2" id="KW-0812">Transmembrane</keyword>
<dbReference type="Proteomes" id="UP000708208">
    <property type="component" value="Unassembled WGS sequence"/>
</dbReference>
<evidence type="ECO:0000313" key="3">
    <source>
        <dbReference type="EMBL" id="CAG7822050.1"/>
    </source>
</evidence>
<evidence type="ECO:0000256" key="2">
    <source>
        <dbReference type="SAM" id="Phobius"/>
    </source>
</evidence>
<evidence type="ECO:0000256" key="1">
    <source>
        <dbReference type="SAM" id="MobiDB-lite"/>
    </source>
</evidence>
<feature type="region of interest" description="Disordered" evidence="1">
    <location>
        <begin position="1"/>
        <end position="22"/>
    </location>
</feature>
<name>A0A8J2LHC4_9HEXA</name>